<keyword evidence="2" id="KW-1185">Reference proteome</keyword>
<dbReference type="Proteomes" id="UP000799324">
    <property type="component" value="Unassembled WGS sequence"/>
</dbReference>
<protein>
    <submittedName>
        <fullName evidence="1">Uncharacterized protein</fullName>
    </submittedName>
</protein>
<dbReference type="EMBL" id="MU004332">
    <property type="protein sequence ID" value="KAF2656816.1"/>
    <property type="molecule type" value="Genomic_DNA"/>
</dbReference>
<evidence type="ECO:0000313" key="2">
    <source>
        <dbReference type="Proteomes" id="UP000799324"/>
    </source>
</evidence>
<evidence type="ECO:0000313" key="1">
    <source>
        <dbReference type="EMBL" id="KAF2656816.1"/>
    </source>
</evidence>
<gene>
    <name evidence="1" type="ORF">K491DRAFT_359030</name>
</gene>
<name>A0A6A6TAI0_9PLEO</name>
<organism evidence="1 2">
    <name type="scientific">Lophiostoma macrostomum CBS 122681</name>
    <dbReference type="NCBI Taxonomy" id="1314788"/>
    <lineage>
        <taxon>Eukaryota</taxon>
        <taxon>Fungi</taxon>
        <taxon>Dikarya</taxon>
        <taxon>Ascomycota</taxon>
        <taxon>Pezizomycotina</taxon>
        <taxon>Dothideomycetes</taxon>
        <taxon>Pleosporomycetidae</taxon>
        <taxon>Pleosporales</taxon>
        <taxon>Lophiostomataceae</taxon>
        <taxon>Lophiostoma</taxon>
    </lineage>
</organism>
<accession>A0A6A6TAI0</accession>
<dbReference type="AlphaFoldDB" id="A0A6A6TAI0"/>
<proteinExistence type="predicted"/>
<reference evidence="1" key="1">
    <citation type="journal article" date="2020" name="Stud. Mycol.">
        <title>101 Dothideomycetes genomes: a test case for predicting lifestyles and emergence of pathogens.</title>
        <authorList>
            <person name="Haridas S."/>
            <person name="Albert R."/>
            <person name="Binder M."/>
            <person name="Bloem J."/>
            <person name="Labutti K."/>
            <person name="Salamov A."/>
            <person name="Andreopoulos B."/>
            <person name="Baker S."/>
            <person name="Barry K."/>
            <person name="Bills G."/>
            <person name="Bluhm B."/>
            <person name="Cannon C."/>
            <person name="Castanera R."/>
            <person name="Culley D."/>
            <person name="Daum C."/>
            <person name="Ezra D."/>
            <person name="Gonzalez J."/>
            <person name="Henrissat B."/>
            <person name="Kuo A."/>
            <person name="Liang C."/>
            <person name="Lipzen A."/>
            <person name="Lutzoni F."/>
            <person name="Magnuson J."/>
            <person name="Mondo S."/>
            <person name="Nolan M."/>
            <person name="Ohm R."/>
            <person name="Pangilinan J."/>
            <person name="Park H.-J."/>
            <person name="Ramirez L."/>
            <person name="Alfaro M."/>
            <person name="Sun H."/>
            <person name="Tritt A."/>
            <person name="Yoshinaga Y."/>
            <person name="Zwiers L.-H."/>
            <person name="Turgeon B."/>
            <person name="Goodwin S."/>
            <person name="Spatafora J."/>
            <person name="Crous P."/>
            <person name="Grigoriev I."/>
        </authorList>
    </citation>
    <scope>NUCLEOTIDE SEQUENCE</scope>
    <source>
        <strain evidence="1">CBS 122681</strain>
    </source>
</reference>
<sequence length="228" mass="24437">MILAKMRRPPNFFSHLGGESGIVLAATTVLNQGFAPKTLLRLRTCRLAGLLRYYPGKTCTSSQCSICTRAAIPDAELSSGGRLVGMWDFVTSAAWVGSPISAPSLWLFNVLVCGSSCRAWSNRLVLAFAFTCCCRCCFPPTQFTSLSAKTHLSPFQSFLSRPTRAIAACNGACIAAAERCQSQQPTGPHVGAHRQFAASTSDCVCHTTPTSWAALSTCATRHTRSSSF</sequence>